<reference evidence="3" key="1">
    <citation type="journal article" date="2022" name="Front. Microbiol.">
        <title>New perspectives on an old grouping: The genomic and phenotypic variability of Oxalobacter formigenes and the implications for calcium oxalate stone prevention.</title>
        <authorList>
            <person name="Chmiel J.A."/>
            <person name="Carr C."/>
            <person name="Stuivenberg G.A."/>
            <person name="Venema R."/>
            <person name="Chanyi R.M."/>
            <person name="Al K.F."/>
            <person name="Giguere D."/>
            <person name="Say H."/>
            <person name="Akouris P.P."/>
            <person name="Dominguez Romero S.A."/>
            <person name="Kwong A."/>
            <person name="Tai V."/>
            <person name="Koval S.F."/>
            <person name="Razvi H."/>
            <person name="Bjazevic J."/>
            <person name="Burton J.P."/>
        </authorList>
    </citation>
    <scope>NUCLEOTIDE SEQUENCE</scope>
    <source>
        <strain evidence="3">WoOx3</strain>
    </source>
</reference>
<dbReference type="PROSITE" id="PS50056">
    <property type="entry name" value="TYR_PHOSPHATASE_2"/>
    <property type="match status" value="1"/>
</dbReference>
<dbReference type="Gene3D" id="3.90.190.10">
    <property type="entry name" value="Protein tyrosine phosphatase superfamily"/>
    <property type="match status" value="1"/>
</dbReference>
<dbReference type="SUPFAM" id="SSF52799">
    <property type="entry name" value="(Phosphotyrosine protein) phosphatases II"/>
    <property type="match status" value="1"/>
</dbReference>
<dbReference type="EMBL" id="CP098242">
    <property type="protein sequence ID" value="WAW10180.1"/>
    <property type="molecule type" value="Genomic_DNA"/>
</dbReference>
<dbReference type="InterPro" id="IPR000387">
    <property type="entry name" value="Tyr_Pase_dom"/>
</dbReference>
<name>A0A9E9LYU7_9BURK</name>
<dbReference type="AlphaFoldDB" id="A0A9E9LYU7"/>
<gene>
    <name evidence="3" type="ORF">NB640_00455</name>
</gene>
<accession>A0A9E9LYU7</accession>
<dbReference type="Pfam" id="PF13350">
    <property type="entry name" value="Y_phosphatase3"/>
    <property type="match status" value="1"/>
</dbReference>
<evidence type="ECO:0000313" key="3">
    <source>
        <dbReference type="EMBL" id="WAW10180.1"/>
    </source>
</evidence>
<protein>
    <submittedName>
        <fullName evidence="3">Tyrosine-protein phosphatase</fullName>
    </submittedName>
</protein>
<dbReference type="PANTHER" id="PTHR31126:SF1">
    <property type="entry name" value="TYROSINE SPECIFIC PROTEIN PHOSPHATASES DOMAIN-CONTAINING PROTEIN"/>
    <property type="match status" value="1"/>
</dbReference>
<evidence type="ECO:0000256" key="1">
    <source>
        <dbReference type="ARBA" id="ARBA00009580"/>
    </source>
</evidence>
<dbReference type="InterPro" id="IPR026893">
    <property type="entry name" value="Tyr/Ser_Pase_IphP-type"/>
</dbReference>
<dbReference type="Proteomes" id="UP001156215">
    <property type="component" value="Chromosome"/>
</dbReference>
<evidence type="ECO:0000259" key="2">
    <source>
        <dbReference type="PROSITE" id="PS50056"/>
    </source>
</evidence>
<organism evidence="3 4">
    <name type="scientific">Oxalobacter vibrioformis</name>
    <dbReference type="NCBI Taxonomy" id="933080"/>
    <lineage>
        <taxon>Bacteria</taxon>
        <taxon>Pseudomonadati</taxon>
        <taxon>Pseudomonadota</taxon>
        <taxon>Betaproteobacteria</taxon>
        <taxon>Burkholderiales</taxon>
        <taxon>Oxalobacteraceae</taxon>
        <taxon>Oxalobacter</taxon>
    </lineage>
</organism>
<feature type="domain" description="Tyrosine specific protein phosphatases" evidence="2">
    <location>
        <begin position="202"/>
        <end position="247"/>
    </location>
</feature>
<dbReference type="InterPro" id="IPR029021">
    <property type="entry name" value="Prot-tyrosine_phosphatase-like"/>
</dbReference>
<comment type="similarity">
    <text evidence="1">Belongs to the protein-tyrosine phosphatase family.</text>
</comment>
<dbReference type="GO" id="GO:0004721">
    <property type="term" value="F:phosphoprotein phosphatase activity"/>
    <property type="evidence" value="ECO:0007669"/>
    <property type="project" value="InterPro"/>
</dbReference>
<dbReference type="PANTHER" id="PTHR31126">
    <property type="entry name" value="TYROSINE-PROTEIN PHOSPHATASE"/>
    <property type="match status" value="1"/>
</dbReference>
<dbReference type="PROSITE" id="PS00383">
    <property type="entry name" value="TYR_PHOSPHATASE_1"/>
    <property type="match status" value="1"/>
</dbReference>
<keyword evidence="4" id="KW-1185">Reference proteome</keyword>
<evidence type="ECO:0000313" key="4">
    <source>
        <dbReference type="Proteomes" id="UP001156215"/>
    </source>
</evidence>
<dbReference type="KEGG" id="ovb:NB640_00455"/>
<proteinExistence type="inferred from homology"/>
<dbReference type="InterPro" id="IPR016130">
    <property type="entry name" value="Tyr_Pase_AS"/>
</dbReference>
<sequence length="316" mass="35158">MKDIASITRDKKTKAATLHLKKDIPWKIWPGKNTAHQASSPALSGEKSGSYSLPVDPMTHACFTLQTPEEILTLAEHHLPMAGGYNIRDLGGYRGAGGKRIAWGTFFRADDMAHLSDEDIAYLGSIPITTVFDFRTHKEVEAAPDRLPASVKNVVHRPLAPGNVAPSEIQHGKFGAYDDTDAFMRVVYRELVNDTGINATYREFFRLIQNKNDLPILFHCTAGKDRTGMAAAFLLFALGVDRDTIIRDYMDSNTYLAGKYTLLTKDNPQLAVLYSVKPDYLLTGIDTMEKAHGTVENYLARVLDADIDAIRSQYLY</sequence>
<dbReference type="RefSeq" id="WP_269309182.1">
    <property type="nucleotide sequence ID" value="NZ_CP098242.1"/>
</dbReference>